<dbReference type="SUPFAM" id="SSF57850">
    <property type="entry name" value="RING/U-box"/>
    <property type="match status" value="1"/>
</dbReference>
<dbReference type="Gene3D" id="3.90.70.10">
    <property type="entry name" value="Cysteine proteinases"/>
    <property type="match status" value="2"/>
</dbReference>
<evidence type="ECO:0000256" key="3">
    <source>
        <dbReference type="ARBA" id="ARBA00008269"/>
    </source>
</evidence>
<dbReference type="InterPro" id="IPR050185">
    <property type="entry name" value="Ub_carboxyl-term_hydrolase"/>
</dbReference>
<dbReference type="InterPro" id="IPR006615">
    <property type="entry name" value="Pept_C19_DUSP"/>
</dbReference>
<evidence type="ECO:0000259" key="14">
    <source>
        <dbReference type="PROSITE" id="PS50271"/>
    </source>
</evidence>
<feature type="compositionally biased region" description="Acidic residues" evidence="12">
    <location>
        <begin position="721"/>
        <end position="730"/>
    </location>
</feature>
<evidence type="ECO:0000313" key="17">
    <source>
        <dbReference type="Proteomes" id="UP001146793"/>
    </source>
</evidence>
<keyword evidence="10" id="KW-0206">Cytoskeleton</keyword>
<feature type="compositionally biased region" description="Acidic residues" evidence="12">
    <location>
        <begin position="997"/>
        <end position="1014"/>
    </location>
</feature>
<feature type="region of interest" description="Disordered" evidence="12">
    <location>
        <begin position="536"/>
        <end position="609"/>
    </location>
</feature>
<evidence type="ECO:0000256" key="6">
    <source>
        <dbReference type="ARBA" id="ARBA00022723"/>
    </source>
</evidence>
<dbReference type="PROSITE" id="PS00972">
    <property type="entry name" value="USP_1"/>
    <property type="match status" value="1"/>
</dbReference>
<dbReference type="PROSITE" id="PS50235">
    <property type="entry name" value="USP_3"/>
    <property type="match status" value="1"/>
</dbReference>
<evidence type="ECO:0000259" key="15">
    <source>
        <dbReference type="PROSITE" id="PS51283"/>
    </source>
</evidence>
<dbReference type="SMART" id="SM00695">
    <property type="entry name" value="DUSP"/>
    <property type="match status" value="2"/>
</dbReference>
<dbReference type="CDD" id="cd02674">
    <property type="entry name" value="Peptidase_C19R"/>
    <property type="match status" value="1"/>
</dbReference>
<dbReference type="PANTHER" id="PTHR21646">
    <property type="entry name" value="UBIQUITIN CARBOXYL-TERMINAL HYDROLASE"/>
    <property type="match status" value="1"/>
</dbReference>
<accession>A0AAV8AHT6</accession>
<evidence type="ECO:0000256" key="9">
    <source>
        <dbReference type="ARBA" id="ARBA00022833"/>
    </source>
</evidence>
<feature type="domain" description="UBP-type" evidence="14">
    <location>
        <begin position="6"/>
        <end position="119"/>
    </location>
</feature>
<dbReference type="SUPFAM" id="SSF143791">
    <property type="entry name" value="DUSP-like"/>
    <property type="match status" value="2"/>
</dbReference>
<dbReference type="GO" id="GO:0048471">
    <property type="term" value="C:perinuclear region of cytoplasm"/>
    <property type="evidence" value="ECO:0007669"/>
    <property type="project" value="UniProtKB-SubCell"/>
</dbReference>
<keyword evidence="9" id="KW-0862">Zinc</keyword>
<feature type="compositionally biased region" description="Basic and acidic residues" evidence="12">
    <location>
        <begin position="124"/>
        <end position="160"/>
    </location>
</feature>
<dbReference type="Gene3D" id="3.30.40.10">
    <property type="entry name" value="Zinc/RING finger domain, C3HC4 (zinc finger)"/>
    <property type="match status" value="1"/>
</dbReference>
<keyword evidence="16" id="KW-0378">Hydrolase</keyword>
<dbReference type="InterPro" id="IPR013083">
    <property type="entry name" value="Znf_RING/FYVE/PHD"/>
</dbReference>
<evidence type="ECO:0000259" key="13">
    <source>
        <dbReference type="PROSITE" id="PS50235"/>
    </source>
</evidence>
<evidence type="ECO:0000256" key="4">
    <source>
        <dbReference type="ARBA" id="ARBA00022490"/>
    </source>
</evidence>
<keyword evidence="8 11" id="KW-0863">Zinc-finger</keyword>
<feature type="compositionally biased region" description="Basic and acidic residues" evidence="12">
    <location>
        <begin position="594"/>
        <end position="606"/>
    </location>
</feature>
<evidence type="ECO:0000256" key="12">
    <source>
        <dbReference type="SAM" id="MobiDB-lite"/>
    </source>
</evidence>
<dbReference type="InterPro" id="IPR038765">
    <property type="entry name" value="Papain-like_cys_pep_sf"/>
</dbReference>
<feature type="compositionally biased region" description="Basic and acidic residues" evidence="12">
    <location>
        <begin position="323"/>
        <end position="346"/>
    </location>
</feature>
<dbReference type="GO" id="GO:0005813">
    <property type="term" value="C:centrosome"/>
    <property type="evidence" value="ECO:0007669"/>
    <property type="project" value="UniProtKB-SubCell"/>
</dbReference>
<keyword evidence="7" id="KW-0677">Repeat</keyword>
<keyword evidence="6" id="KW-0479">Metal-binding</keyword>
<dbReference type="GO" id="GO:0004843">
    <property type="term" value="F:cysteine-type deubiquitinase activity"/>
    <property type="evidence" value="ECO:0007669"/>
    <property type="project" value="InterPro"/>
</dbReference>
<dbReference type="InterPro" id="IPR035927">
    <property type="entry name" value="DUSP-like_sf"/>
</dbReference>
<protein>
    <submittedName>
        <fullName evidence="16">Ubiquitin carboxyl-terminal hydrolase</fullName>
    </submittedName>
</protein>
<feature type="compositionally biased region" description="Basic residues" evidence="12">
    <location>
        <begin position="561"/>
        <end position="593"/>
    </location>
</feature>
<dbReference type="GO" id="GO:0016579">
    <property type="term" value="P:protein deubiquitination"/>
    <property type="evidence" value="ECO:0007669"/>
    <property type="project" value="InterPro"/>
</dbReference>
<comment type="caution">
    <text evidence="16">The sequence shown here is derived from an EMBL/GenBank/DDBJ whole genome shotgun (WGS) entry which is preliminary data.</text>
</comment>
<keyword evidence="4" id="KW-0963">Cytoplasm</keyword>
<sequence>MNKKTKLCNHVIELDLKKSISLLQKDHFIKKLKKHKLRCKKCKSAQEYLWFCLSCGFLGCSRLKNKHSELHYEKNPKHNLFISLSSRAIWCYECNMEIIQKIPRINSQDLQEAMIEIEPESDLSDNKDKDKHKEKDKDKDKDKEKEKEKDREKQKPKQDKEDNEEYWTKVLEMNYFREILALSNQVIDDDNKLLNNKEGKTKNKPLGLYNIGNTCYLNSSLQALSHIKPINNYFNSCLFDFRDRIKKNSIVHSYYLLINQMFSKKKKPKAIKPSGFYREICKINPYFAGFGQQDAQELLLFILDSFHESLKIKKNNSFKRLKNQNENEKEKEKNEEEQIEKENKKEEEEEEENTSEKKEKEKEKNKNEKGNSKKNQNSYQSYITDILQGRSLTTVVCKKCKTISKTYQNFNFLSLPIPNKSRIFQEKYPKKLNEELTVERGFFSRFFHTLEIVIQDCLLEFCKPSSLTGKNKYYCYKCKKTLDASATIEIKKLPEVLILHLKRFKYSSRFGSKISTKVRFPIESLDMQYFISKDQKNTKNEKEKENGKENENEKEKEKEKEKRKKKKMDQKKNSKKKKNRKKKENHNNKKNNRDKKNEKKKTKENPKNQPILYDLVSLIKHSGGLGGGHYIACAKSIQDGKWYNFNDHYVSSISESSVRKEQAYVLFYQKRSSKQHLKKVKFLKEKYKKYREEIKNENEKRKEKEENQEEINEKNEKENENGNEETDEEKDQWKEKEEEEEENQQENKEREKIENKKKDGKKENLNNLESELESESESGTGSRSRSRSRSRRESQSGSDNKSETGKKYAVSKIWWKKISFTSSPGRVNNRQMLCEHKNFWGNERDIKKFIIVDYEIWDYIQKEFDPKAIPLTSFKKCTICQKKLKSLKKRIQDEFEKSKVAKPSKFLKGDPLYIISASWINYKWKRFIYPSKKGFPSIPPKINNSVLFDTKTKKLRKNLQKGKDYYFVSKVFWDLLNSIYGCDVVIERKEKVVYLDDDDDDEDEDEDEDEDNDDSEKNKKKNKNPNKSKKKYKKKSKKKLKKREEK</sequence>
<feature type="region of interest" description="Disordered" evidence="12">
    <location>
        <begin position="117"/>
        <end position="162"/>
    </location>
</feature>
<evidence type="ECO:0000256" key="11">
    <source>
        <dbReference type="PROSITE-ProRule" id="PRU00502"/>
    </source>
</evidence>
<dbReference type="InterPro" id="IPR001607">
    <property type="entry name" value="Znf_UBP"/>
</dbReference>
<feature type="compositionally biased region" description="Basic and acidic residues" evidence="12">
    <location>
        <begin position="745"/>
        <end position="764"/>
    </location>
</feature>
<evidence type="ECO:0000256" key="7">
    <source>
        <dbReference type="ARBA" id="ARBA00022737"/>
    </source>
</evidence>
<dbReference type="SMART" id="SM00290">
    <property type="entry name" value="ZnF_UBP"/>
    <property type="match status" value="1"/>
</dbReference>
<dbReference type="AlphaFoldDB" id="A0AAV8AHT6"/>
<feature type="domain" description="DUSP" evidence="15">
    <location>
        <begin position="882"/>
        <end position="991"/>
    </location>
</feature>
<dbReference type="InterPro" id="IPR001394">
    <property type="entry name" value="Peptidase_C19_UCH"/>
</dbReference>
<name>A0AAV8AHT6_9EUKA</name>
<feature type="region of interest" description="Disordered" evidence="12">
    <location>
        <begin position="323"/>
        <end position="376"/>
    </location>
</feature>
<gene>
    <name evidence="16" type="ORF">M0812_04757</name>
</gene>
<dbReference type="Pfam" id="PF02148">
    <property type="entry name" value="zf-UBP"/>
    <property type="match status" value="1"/>
</dbReference>
<reference evidence="16" key="1">
    <citation type="submission" date="2022-08" db="EMBL/GenBank/DDBJ databases">
        <title>Novel sulphate-reducing endosymbionts in the free-living metamonad Anaeramoeba.</title>
        <authorList>
            <person name="Jerlstrom-Hultqvist J."/>
            <person name="Cepicka I."/>
            <person name="Gallot-Lavallee L."/>
            <person name="Salas-Leiva D."/>
            <person name="Curtis B.A."/>
            <person name="Zahonova K."/>
            <person name="Pipaliya S."/>
            <person name="Dacks J."/>
            <person name="Roger A.J."/>
        </authorList>
    </citation>
    <scope>NUCLEOTIDE SEQUENCE</scope>
    <source>
        <strain evidence="16">Busselton2</strain>
    </source>
</reference>
<dbReference type="Pfam" id="PF00443">
    <property type="entry name" value="UCH"/>
    <property type="match status" value="1"/>
</dbReference>
<evidence type="ECO:0000256" key="2">
    <source>
        <dbReference type="ARBA" id="ARBA00004556"/>
    </source>
</evidence>
<dbReference type="Gene3D" id="3.30.2230.10">
    <property type="entry name" value="DUSP-like"/>
    <property type="match status" value="1"/>
</dbReference>
<feature type="compositionally biased region" description="Basic and acidic residues" evidence="12">
    <location>
        <begin position="696"/>
        <end position="720"/>
    </location>
</feature>
<feature type="compositionally biased region" description="Basic and acidic residues" evidence="12">
    <location>
        <begin position="354"/>
        <end position="371"/>
    </location>
</feature>
<feature type="region of interest" description="Disordered" evidence="12">
    <location>
        <begin position="997"/>
        <end position="1046"/>
    </location>
</feature>
<dbReference type="PROSITE" id="PS51283">
    <property type="entry name" value="DUSP"/>
    <property type="match status" value="2"/>
</dbReference>
<proteinExistence type="inferred from homology"/>
<dbReference type="EMBL" id="JANTQA010000008">
    <property type="protein sequence ID" value="KAJ3452976.1"/>
    <property type="molecule type" value="Genomic_DNA"/>
</dbReference>
<evidence type="ECO:0000313" key="16">
    <source>
        <dbReference type="EMBL" id="KAJ3452976.1"/>
    </source>
</evidence>
<feature type="domain" description="USP" evidence="13">
    <location>
        <begin position="206"/>
        <end position="671"/>
    </location>
</feature>
<dbReference type="GO" id="GO:0008270">
    <property type="term" value="F:zinc ion binding"/>
    <property type="evidence" value="ECO:0007669"/>
    <property type="project" value="UniProtKB-KW"/>
</dbReference>
<dbReference type="PROSITE" id="PS50271">
    <property type="entry name" value="ZF_UBP"/>
    <property type="match status" value="1"/>
</dbReference>
<keyword evidence="5" id="KW-0254">Endocytosis</keyword>
<dbReference type="PROSITE" id="PS00973">
    <property type="entry name" value="USP_2"/>
    <property type="match status" value="1"/>
</dbReference>
<dbReference type="InterPro" id="IPR018200">
    <property type="entry name" value="USP_CS"/>
</dbReference>
<organism evidence="16 17">
    <name type="scientific">Anaeramoeba flamelloides</name>
    <dbReference type="NCBI Taxonomy" id="1746091"/>
    <lineage>
        <taxon>Eukaryota</taxon>
        <taxon>Metamonada</taxon>
        <taxon>Anaeramoebidae</taxon>
        <taxon>Anaeramoeba</taxon>
    </lineage>
</organism>
<feature type="compositionally biased region" description="Basic and acidic residues" evidence="12">
    <location>
        <begin position="536"/>
        <end position="560"/>
    </location>
</feature>
<comment type="subcellular location">
    <subcellularLocation>
        <location evidence="1">Cytoplasm</location>
        <location evidence="1">Cytoskeleton</location>
        <location evidence="1">Microtubule organizing center</location>
        <location evidence="1">Centrosome</location>
    </subcellularLocation>
    <subcellularLocation>
        <location evidence="2">Cytoplasm</location>
        <location evidence="2">Perinuclear region</location>
    </subcellularLocation>
</comment>
<dbReference type="Pfam" id="PF06337">
    <property type="entry name" value="DUSP"/>
    <property type="match status" value="1"/>
</dbReference>
<comment type="similarity">
    <text evidence="3">Belongs to the peptidase C19 family. USP20/USP33 subfamily.</text>
</comment>
<dbReference type="GO" id="GO:0006897">
    <property type="term" value="P:endocytosis"/>
    <property type="evidence" value="ECO:0007669"/>
    <property type="project" value="UniProtKB-KW"/>
</dbReference>
<evidence type="ECO:0000256" key="10">
    <source>
        <dbReference type="ARBA" id="ARBA00023212"/>
    </source>
</evidence>
<dbReference type="InterPro" id="IPR028889">
    <property type="entry name" value="USP"/>
</dbReference>
<feature type="compositionally biased region" description="Basic residues" evidence="12">
    <location>
        <begin position="1018"/>
        <end position="1046"/>
    </location>
</feature>
<dbReference type="SUPFAM" id="SSF54001">
    <property type="entry name" value="Cysteine proteinases"/>
    <property type="match status" value="1"/>
</dbReference>
<feature type="domain" description="DUSP" evidence="15">
    <location>
        <begin position="781"/>
        <end position="874"/>
    </location>
</feature>
<feature type="region of interest" description="Disordered" evidence="12">
    <location>
        <begin position="696"/>
        <end position="804"/>
    </location>
</feature>
<evidence type="ECO:0000256" key="1">
    <source>
        <dbReference type="ARBA" id="ARBA00004300"/>
    </source>
</evidence>
<evidence type="ECO:0000256" key="8">
    <source>
        <dbReference type="ARBA" id="ARBA00022771"/>
    </source>
</evidence>
<evidence type="ECO:0000256" key="5">
    <source>
        <dbReference type="ARBA" id="ARBA00022583"/>
    </source>
</evidence>
<dbReference type="Proteomes" id="UP001146793">
    <property type="component" value="Unassembled WGS sequence"/>
</dbReference>